<name>A0A0F8E894_METMZ</name>
<dbReference type="Proteomes" id="UP000034338">
    <property type="component" value="Unassembled WGS sequence"/>
</dbReference>
<evidence type="ECO:0000313" key="9">
    <source>
        <dbReference type="EMBL" id="KKG47799.1"/>
    </source>
</evidence>
<dbReference type="EMBL" id="JJPF01000002">
    <property type="protein sequence ID" value="KKG46994.1"/>
    <property type="molecule type" value="Genomic_DNA"/>
</dbReference>
<evidence type="ECO:0000313" key="37">
    <source>
        <dbReference type="Proteomes" id="UP000034338"/>
    </source>
</evidence>
<evidence type="ECO:0000313" key="10">
    <source>
        <dbReference type="EMBL" id="KKG55262.1"/>
    </source>
</evidence>
<dbReference type="EMBL" id="JJPA01000200">
    <property type="protein sequence ID" value="KKG28892.1"/>
    <property type="molecule type" value="Genomic_DNA"/>
</dbReference>
<dbReference type="EMBL" id="JJQD01000158">
    <property type="protein sequence ID" value="KKH25392.1"/>
    <property type="molecule type" value="Genomic_DNA"/>
</dbReference>
<dbReference type="EMBL" id="JJPL01000134">
    <property type="protein sequence ID" value="KKG60841.1"/>
    <property type="molecule type" value="Genomic_DNA"/>
</dbReference>
<dbReference type="EMBL" id="JJQE01000161">
    <property type="protein sequence ID" value="KKH24562.1"/>
    <property type="molecule type" value="Genomic_DNA"/>
</dbReference>
<evidence type="ECO:0000313" key="46">
    <source>
        <dbReference type="Proteomes" id="UP000034733"/>
    </source>
</evidence>
<evidence type="ECO:0000313" key="26">
    <source>
        <dbReference type="Proteomes" id="UP000033878"/>
    </source>
</evidence>
<sequence>MIRMFSVLKIFELMRKKEKQVKNKEIAEKNSLNFNFELTETGLQVVTCWITEFCFCLLVREDWNKGNKTVLTCQLTTQSTE</sequence>
<evidence type="ECO:0000313" key="3">
    <source>
        <dbReference type="EMBL" id="KKG28892.1"/>
    </source>
</evidence>
<dbReference type="EMBL" id="JJPM01000339">
    <property type="protein sequence ID" value="KKG67011.1"/>
    <property type="molecule type" value="Genomic_DNA"/>
</dbReference>
<evidence type="ECO:0000313" key="29">
    <source>
        <dbReference type="Proteomes" id="UP000034064"/>
    </source>
</evidence>
<evidence type="ECO:0000313" key="49">
    <source>
        <dbReference type="Proteomes" id="UP000300067"/>
    </source>
</evidence>
<evidence type="ECO:0000313" key="15">
    <source>
        <dbReference type="EMBL" id="KKH13537.1"/>
    </source>
</evidence>
<dbReference type="Proteomes" id="UP000034672">
    <property type="component" value="Unassembled WGS sequence"/>
</dbReference>
<dbReference type="EMBL" id="JJOU01000121">
    <property type="protein sequence ID" value="KKG13388.1"/>
    <property type="molecule type" value="Genomic_DNA"/>
</dbReference>
<evidence type="ECO:0000313" key="18">
    <source>
        <dbReference type="EMBL" id="KKH22614.1"/>
    </source>
</evidence>
<dbReference type="EMBL" id="JJQI01000118">
    <property type="protein sequence ID" value="KKH35680.1"/>
    <property type="molecule type" value="Genomic_DNA"/>
</dbReference>
<dbReference type="EMBL" id="JJQB01000029">
    <property type="protein sequence ID" value="KKH22614.1"/>
    <property type="molecule type" value="Genomic_DNA"/>
</dbReference>
<evidence type="ECO:0000313" key="16">
    <source>
        <dbReference type="EMBL" id="KKH14230.1"/>
    </source>
</evidence>
<dbReference type="Proteomes" id="UP000034921">
    <property type="component" value="Unassembled WGS sequence"/>
</dbReference>
<evidence type="ECO:0000313" key="38">
    <source>
        <dbReference type="Proteomes" id="UP000034387"/>
    </source>
</evidence>
<evidence type="ECO:0000313" key="5">
    <source>
        <dbReference type="EMBL" id="KKG36927.1"/>
    </source>
</evidence>
<gene>
    <name evidence="25" type="ORF">DKM28_11560</name>
    <name evidence="5" type="ORF">DU30_12985</name>
    <name evidence="2" type="ORF">DU34_06615</name>
    <name evidence="6" type="ORF">DU35_11375</name>
    <name evidence="10" type="ORF">DU36_04350</name>
    <name evidence="21" type="ORF">DU37_08925</name>
    <name evidence="9" type="ORF">DU38_05270</name>
    <name evidence="8" type="ORF">DU39_05125</name>
    <name evidence="7" type="ORF">DU41_16115</name>
    <name evidence="16" type="ORF">DU42_12715</name>
    <name evidence="12" type="ORF">DU43_16895</name>
    <name evidence="15" type="ORF">DU44_08585</name>
    <name evidence="1" type="ORF">DU47_12775</name>
    <name evidence="18" type="ORF">DU48_05250</name>
    <name evidence="4" type="ORF">DU49_04300</name>
    <name evidence="3" type="ORF">DU52_12350</name>
    <name evidence="13" type="ORF">DU57_12905</name>
    <name evidence="20" type="ORF">DU58_02705</name>
    <name evidence="14" type="ORF">DU59_14490</name>
    <name evidence="19" type="ORF">DU60_08105</name>
    <name evidence="17" type="ORF">DU65_08395</name>
    <name evidence="11" type="ORF">DU67_14520</name>
    <name evidence="22" type="ORF">DU71_11785</name>
    <name evidence="23" type="ORF">DU72_09065</name>
    <name evidence="24" type="ORF">DU80_06990</name>
</gene>
<dbReference type="Proteomes" id="UP000034151">
    <property type="component" value="Unassembled WGS sequence"/>
</dbReference>
<evidence type="ECO:0000313" key="17">
    <source>
        <dbReference type="EMBL" id="KKH21953.1"/>
    </source>
</evidence>
<dbReference type="Proteomes" id="UP000033987">
    <property type="component" value="Unassembled WGS sequence"/>
</dbReference>
<evidence type="ECO:0000313" key="22">
    <source>
        <dbReference type="EMBL" id="KKH35680.1"/>
    </source>
</evidence>
<evidence type="ECO:0000313" key="1">
    <source>
        <dbReference type="EMBL" id="KKG06130.1"/>
    </source>
</evidence>
<dbReference type="EMBL" id="CP029709">
    <property type="protein sequence ID" value="QCR16557.1"/>
    <property type="molecule type" value="Genomic_DNA"/>
</dbReference>
<evidence type="ECO:0000313" key="31">
    <source>
        <dbReference type="Proteomes" id="UP000034152"/>
    </source>
</evidence>
<evidence type="ECO:0000313" key="39">
    <source>
        <dbReference type="Proteomes" id="UP000034399"/>
    </source>
</evidence>
<evidence type="ECO:0000313" key="8">
    <source>
        <dbReference type="EMBL" id="KKG46994.1"/>
    </source>
</evidence>
<dbReference type="Proteomes" id="UP000034950">
    <property type="component" value="Unassembled WGS sequence"/>
</dbReference>
<dbReference type="Proteomes" id="UP000034259">
    <property type="component" value="Unassembled WGS sequence"/>
</dbReference>
<dbReference type="EMBL" id="JJPG01000144">
    <property type="protein sequence ID" value="KKG47799.1"/>
    <property type="molecule type" value="Genomic_DNA"/>
</dbReference>
<evidence type="ECO:0000313" key="12">
    <source>
        <dbReference type="EMBL" id="KKG67011.1"/>
    </source>
</evidence>
<evidence type="ECO:0000313" key="28">
    <source>
        <dbReference type="Proteomes" id="UP000034047"/>
    </source>
</evidence>
<evidence type="ECO:0000313" key="44">
    <source>
        <dbReference type="Proteomes" id="UP000034667"/>
    </source>
</evidence>
<dbReference type="EMBL" id="JJQU01000093">
    <property type="protein sequence ID" value="KKH86872.1"/>
    <property type="molecule type" value="Genomic_DNA"/>
</dbReference>
<dbReference type="Proteomes" id="UP000034578">
    <property type="component" value="Unassembled WGS sequence"/>
</dbReference>
<dbReference type="EMBL" id="JJPD01000145">
    <property type="protein sequence ID" value="KKG38792.1"/>
    <property type="molecule type" value="Genomic_DNA"/>
</dbReference>
<evidence type="ECO:0000313" key="13">
    <source>
        <dbReference type="EMBL" id="KKG85719.1"/>
    </source>
</evidence>
<dbReference type="EMBL" id="JJQF01000019">
    <property type="protein sequence ID" value="KKH34002.1"/>
    <property type="molecule type" value="Genomic_DNA"/>
</dbReference>
<dbReference type="Proteomes" id="UP000034227">
    <property type="component" value="Unassembled WGS sequence"/>
</dbReference>
<evidence type="ECO:0000313" key="42">
    <source>
        <dbReference type="Proteomes" id="UP000034577"/>
    </source>
</evidence>
<evidence type="ECO:0000313" key="48">
    <source>
        <dbReference type="Proteomes" id="UP000034950"/>
    </source>
</evidence>
<evidence type="ECO:0000313" key="23">
    <source>
        <dbReference type="EMBL" id="KKH55822.1"/>
    </source>
</evidence>
<evidence type="ECO:0000313" key="41">
    <source>
        <dbReference type="Proteomes" id="UP000034424"/>
    </source>
</evidence>
<dbReference type="Proteomes" id="UP000034195">
    <property type="component" value="Unassembled WGS sequence"/>
</dbReference>
<evidence type="ECO:0000313" key="20">
    <source>
        <dbReference type="EMBL" id="KKH25392.1"/>
    </source>
</evidence>
<evidence type="ECO:0000313" key="32">
    <source>
        <dbReference type="Proteomes" id="UP000034195"/>
    </source>
</evidence>
<evidence type="ECO:0000313" key="24">
    <source>
        <dbReference type="EMBL" id="KKH86872.1"/>
    </source>
</evidence>
<evidence type="ECO:0000313" key="14">
    <source>
        <dbReference type="EMBL" id="KKG86651.1"/>
    </source>
</evidence>
<evidence type="ECO:0000313" key="30">
    <source>
        <dbReference type="Proteomes" id="UP000034151"/>
    </source>
</evidence>
<dbReference type="Proteomes" id="UP000034733">
    <property type="component" value="Unassembled WGS sequence"/>
</dbReference>
<dbReference type="EMBL" id="JJPX01000014">
    <property type="protein sequence ID" value="KKH14230.1"/>
    <property type="molecule type" value="Genomic_DNA"/>
</dbReference>
<dbReference type="Proteomes" id="UP000300067">
    <property type="component" value="Chromosome"/>
</dbReference>
<reference evidence="26 27" key="1">
    <citation type="journal article" date="2015" name="ISME J.">
        <title>Genomic and phenotypic differentiation among Methanosarcina mazei populations from Columbia River sediment.</title>
        <authorList>
            <person name="Youngblut N.D."/>
            <person name="Wirth J.S."/>
            <person name="Henriksen J.R."/>
            <person name="Smith M."/>
            <person name="Simon H."/>
            <person name="Metcalf W.W."/>
            <person name="Whitaker R.J."/>
        </authorList>
    </citation>
    <scope>NUCLEOTIDE SEQUENCE [LARGE SCALE GENOMIC DNA]</scope>
    <source>
        <strain evidence="15 29">1.F.A.1A.3</strain>
        <strain evidence="18 46">1.F.A.1B.3</strain>
        <strain evidence="17 27">1.F.A.1B.4</strain>
        <strain evidence="20 33">1.F.A.2.8</strain>
        <strain evidence="19 47">1.F.M.0.5</strain>
        <strain evidence="21 37">1.H.A.0.1</strain>
        <strain evidence="22 45">1.H.A.1A.4</strain>
        <strain evidence="23 35">1.H.A.2.1</strain>
        <strain evidence="24 31">1.H.M.2.1</strain>
        <strain evidence="1 43">2.F.A.2.4</strain>
        <strain evidence="2 28">2.F.T.2.6</strain>
        <strain evidence="3 39">3.F.A.1A.1</strain>
        <strain evidence="4 26">3.F.A.1A.3</strain>
        <strain evidence="5 36">3.F.A.1B.1</strain>
        <strain evidence="6 42">3.F.A.2.12</strain>
        <strain evidence="7 44">3.F.A.2.3</strain>
        <strain evidence="8 30">3.F.A.2.5</strain>
        <strain evidence="9 32">3.F.A.2.6</strain>
        <strain evidence="10 34">3.F.A.2.7</strain>
        <strain evidence="11 41">3.F.T.2.1</strain>
        <strain evidence="12">3.H.A.1A.1</strain>
        <strain evidence="13 48">3.H.A.2.6</strain>
        <strain evidence="14 40">3.H.A.2.8</strain>
        <strain evidence="16 38">3.H.M.2.7</strain>
    </source>
</reference>
<dbReference type="AlphaFoldDB" id="A0A0F8E894"/>
<evidence type="ECO:0000313" key="47">
    <source>
        <dbReference type="Proteomes" id="UP000034921"/>
    </source>
</evidence>
<organism evidence="5 36">
    <name type="scientific">Methanosarcina mazei</name>
    <name type="common">Methanosarcina frisia</name>
    <dbReference type="NCBI Taxonomy" id="2209"/>
    <lineage>
        <taxon>Archaea</taxon>
        <taxon>Methanobacteriati</taxon>
        <taxon>Methanobacteriota</taxon>
        <taxon>Stenosarchaea group</taxon>
        <taxon>Methanomicrobia</taxon>
        <taxon>Methanosarcinales</taxon>
        <taxon>Methanosarcinaceae</taxon>
        <taxon>Methanosarcina</taxon>
    </lineage>
</organism>
<evidence type="ECO:0000313" key="7">
    <source>
        <dbReference type="EMBL" id="KKG39385.1"/>
    </source>
</evidence>
<dbReference type="Proteomes" id="UP000034424">
    <property type="component" value="Unassembled WGS sequence"/>
</dbReference>
<dbReference type="Proteomes" id="UP000034399">
    <property type="component" value="Unassembled WGS sequence"/>
</dbReference>
<dbReference type="Proteomes" id="UP000034298">
    <property type="component" value="Unassembled WGS sequence"/>
</dbReference>
<proteinExistence type="predicted"/>
<dbReference type="EMBL" id="JJPB01000086">
    <property type="protein sequence ID" value="KKG31047.1"/>
    <property type="molecule type" value="Genomic_DNA"/>
</dbReference>
<dbReference type="EMBL" id="JJPS01000188">
    <property type="protein sequence ID" value="KKG86651.1"/>
    <property type="molecule type" value="Genomic_DNA"/>
</dbReference>
<evidence type="ECO:0000313" key="34">
    <source>
        <dbReference type="Proteomes" id="UP000034243"/>
    </source>
</evidence>
<evidence type="ECO:0000313" key="4">
    <source>
        <dbReference type="EMBL" id="KKG31047.1"/>
    </source>
</evidence>
<keyword evidence="43" id="KW-1185">Reference proteome</keyword>
<dbReference type="Proteomes" id="UP000034047">
    <property type="component" value="Unassembled WGS sequence"/>
</dbReference>
<dbReference type="EMBL" id="JJPR01000101">
    <property type="protein sequence ID" value="KKG85719.1"/>
    <property type="molecule type" value="Genomic_DNA"/>
</dbReference>
<reference evidence="25 49" key="2">
    <citation type="submission" date="2018-05" db="EMBL/GenBank/DDBJ databases">
        <title>Methanosarcina gilichinskyana sp. nov., a novel methanogenic archaeon isolated from Holocene permafrost, North East Russia.</title>
        <authorList>
            <person name="Oshurkova V."/>
            <person name="Meer M."/>
            <person name="Bochkareva O."/>
            <person name="Shcherbakova V."/>
        </authorList>
    </citation>
    <scope>NUCLEOTIDE SEQUENCE [LARGE SCALE GENOMIC DNA]</scope>
    <source>
        <strain evidence="25 49">JL01</strain>
    </source>
</reference>
<evidence type="ECO:0000313" key="27">
    <source>
        <dbReference type="Proteomes" id="UP000033987"/>
    </source>
</evidence>
<dbReference type="Proteomes" id="UP000034064">
    <property type="component" value="Unassembled WGS sequence"/>
</dbReference>
<evidence type="ECO:0000313" key="6">
    <source>
        <dbReference type="EMBL" id="KKG38792.1"/>
    </source>
</evidence>
<evidence type="ECO:0000313" key="19">
    <source>
        <dbReference type="EMBL" id="KKH24562.1"/>
    </source>
</evidence>
<evidence type="ECO:0000313" key="33">
    <source>
        <dbReference type="Proteomes" id="UP000034227"/>
    </source>
</evidence>
<evidence type="ECO:0000313" key="40">
    <source>
        <dbReference type="Proteomes" id="UP000034409"/>
    </source>
</evidence>
<evidence type="ECO:0000313" key="35">
    <source>
        <dbReference type="Proteomes" id="UP000034259"/>
    </source>
</evidence>
<dbReference type="Proteomes" id="UP000034243">
    <property type="component" value="Unassembled WGS sequence"/>
</dbReference>
<evidence type="ECO:0000313" key="45">
    <source>
        <dbReference type="Proteomes" id="UP000034672"/>
    </source>
</evidence>
<dbReference type="EMBL" id="JJQC01000073">
    <property type="protein sequence ID" value="KKH21953.1"/>
    <property type="molecule type" value="Genomic_DNA"/>
</dbReference>
<evidence type="ECO:0000313" key="25">
    <source>
        <dbReference type="EMBL" id="QCR16557.1"/>
    </source>
</evidence>
<dbReference type="Proteomes" id="UP000034387">
    <property type="component" value="Unassembled WGS sequence"/>
</dbReference>
<evidence type="ECO:0000313" key="43">
    <source>
        <dbReference type="Proteomes" id="UP000034578"/>
    </source>
</evidence>
<dbReference type="Proteomes" id="UP000033878">
    <property type="component" value="Unassembled WGS sequence"/>
</dbReference>
<dbReference type="EMBL" id="JJPC01000033">
    <property type="protein sequence ID" value="KKG36927.1"/>
    <property type="molecule type" value="Genomic_DNA"/>
</dbReference>
<dbReference type="EMBL" id="JJQK01000026">
    <property type="protein sequence ID" value="KKH55822.1"/>
    <property type="molecule type" value="Genomic_DNA"/>
</dbReference>
<protein>
    <submittedName>
        <fullName evidence="5">Uncharacterized protein</fullName>
    </submittedName>
</protein>
<dbReference type="Proteomes" id="UP000034409">
    <property type="component" value="Unassembled WGS sequence"/>
</dbReference>
<dbReference type="EMBL" id="JJQA01000117">
    <property type="protein sequence ID" value="KKH13537.1"/>
    <property type="molecule type" value="Genomic_DNA"/>
</dbReference>
<dbReference type="Proteomes" id="UP000034152">
    <property type="component" value="Unassembled WGS sequence"/>
</dbReference>
<dbReference type="Proteomes" id="UP000034577">
    <property type="component" value="Unassembled WGS sequence"/>
</dbReference>
<evidence type="ECO:0000313" key="21">
    <source>
        <dbReference type="EMBL" id="KKH34002.1"/>
    </source>
</evidence>
<evidence type="ECO:0000313" key="36">
    <source>
        <dbReference type="Proteomes" id="UP000034298"/>
    </source>
</evidence>
<evidence type="ECO:0000313" key="11">
    <source>
        <dbReference type="EMBL" id="KKG60841.1"/>
    </source>
</evidence>
<dbReference type="Proteomes" id="UP000034667">
    <property type="component" value="Unassembled WGS sequence"/>
</dbReference>
<accession>A0A0F8E894</accession>
<dbReference type="EMBL" id="JJPH01000022">
    <property type="protein sequence ID" value="KKG55262.1"/>
    <property type="molecule type" value="Genomic_DNA"/>
</dbReference>
<dbReference type="EMBL" id="JJPE01000168">
    <property type="protein sequence ID" value="KKG39385.1"/>
    <property type="molecule type" value="Genomic_DNA"/>
</dbReference>
<dbReference type="EMBL" id="JJOS01000012">
    <property type="protein sequence ID" value="KKG06130.1"/>
    <property type="molecule type" value="Genomic_DNA"/>
</dbReference>
<evidence type="ECO:0000313" key="2">
    <source>
        <dbReference type="EMBL" id="KKG13388.1"/>
    </source>
</evidence>